<dbReference type="CDD" id="cd03809">
    <property type="entry name" value="GT4_MtfB-like"/>
    <property type="match status" value="1"/>
</dbReference>
<accession>A0ABS6F1U0</accession>
<comment type="caution">
    <text evidence="4">The sequence shown here is derived from an EMBL/GenBank/DDBJ whole genome shotgun (WGS) entry which is preliminary data.</text>
</comment>
<dbReference type="PANTHER" id="PTHR46401">
    <property type="entry name" value="GLYCOSYLTRANSFERASE WBBK-RELATED"/>
    <property type="match status" value="1"/>
</dbReference>
<evidence type="ECO:0000313" key="5">
    <source>
        <dbReference type="Proteomes" id="UP000736583"/>
    </source>
</evidence>
<evidence type="ECO:0000256" key="1">
    <source>
        <dbReference type="ARBA" id="ARBA00022679"/>
    </source>
</evidence>
<organism evidence="4 5">
    <name type="scientific">Clostridium simiarum</name>
    <dbReference type="NCBI Taxonomy" id="2841506"/>
    <lineage>
        <taxon>Bacteria</taxon>
        <taxon>Bacillati</taxon>
        <taxon>Bacillota</taxon>
        <taxon>Clostridia</taxon>
        <taxon>Eubacteriales</taxon>
        <taxon>Clostridiaceae</taxon>
        <taxon>Clostridium</taxon>
    </lineage>
</organism>
<dbReference type="Pfam" id="PF13439">
    <property type="entry name" value="Glyco_transf_4"/>
    <property type="match status" value="1"/>
</dbReference>
<evidence type="ECO:0000259" key="2">
    <source>
        <dbReference type="Pfam" id="PF00534"/>
    </source>
</evidence>
<dbReference type="EMBL" id="JAHLQL010000004">
    <property type="protein sequence ID" value="MBU5592486.1"/>
    <property type="molecule type" value="Genomic_DNA"/>
</dbReference>
<protein>
    <submittedName>
        <fullName evidence="4">Glycosyltransferase family 4 protein</fullName>
    </submittedName>
</protein>
<reference evidence="4 5" key="1">
    <citation type="submission" date="2021-06" db="EMBL/GenBank/DDBJ databases">
        <authorList>
            <person name="Sun Q."/>
            <person name="Li D."/>
        </authorList>
    </citation>
    <scope>NUCLEOTIDE SEQUENCE [LARGE SCALE GENOMIC DNA]</scope>
    <source>
        <strain evidence="4 5">MSJ-4</strain>
    </source>
</reference>
<dbReference type="InterPro" id="IPR001296">
    <property type="entry name" value="Glyco_trans_1"/>
</dbReference>
<feature type="domain" description="Glycosyl transferase family 1" evidence="2">
    <location>
        <begin position="185"/>
        <end position="340"/>
    </location>
</feature>
<gene>
    <name evidence="4" type="ORF">KQI89_12045</name>
</gene>
<dbReference type="RefSeq" id="WP_216457264.1">
    <property type="nucleotide sequence ID" value="NZ_JAHLQL010000004.1"/>
</dbReference>
<dbReference type="Proteomes" id="UP000736583">
    <property type="component" value="Unassembled WGS sequence"/>
</dbReference>
<name>A0ABS6F1U0_9CLOT</name>
<keyword evidence="5" id="KW-1185">Reference proteome</keyword>
<feature type="domain" description="Glycosyltransferase subfamily 4-like N-terminal" evidence="3">
    <location>
        <begin position="15"/>
        <end position="166"/>
    </location>
</feature>
<evidence type="ECO:0000313" key="4">
    <source>
        <dbReference type="EMBL" id="MBU5592486.1"/>
    </source>
</evidence>
<evidence type="ECO:0000259" key="3">
    <source>
        <dbReference type="Pfam" id="PF13439"/>
    </source>
</evidence>
<proteinExistence type="predicted"/>
<dbReference type="PANTHER" id="PTHR46401:SF2">
    <property type="entry name" value="GLYCOSYLTRANSFERASE WBBK-RELATED"/>
    <property type="match status" value="1"/>
</dbReference>
<keyword evidence="1" id="KW-0808">Transferase</keyword>
<dbReference type="InterPro" id="IPR028098">
    <property type="entry name" value="Glyco_trans_4-like_N"/>
</dbReference>
<dbReference type="Pfam" id="PF00534">
    <property type="entry name" value="Glycos_transf_1"/>
    <property type="match status" value="1"/>
</dbReference>
<sequence length="359" mass="41643">MIYINGSILDEKPAGLGIYTKNVVQNLGEMDKDLVMFCPIEVKGIKTEIITEKVKTIHKKKGGLMRFLWTQFVLPFKVKRGSILYHPFQYLSIFSSTKQIITLHDLIPVEYPAVAKHQYYYYKWVMPILLKRAYKIVCISENTKEDILKNYKVDKDKITVIYNGYEEKQFNEENNHKEILEKYKVDYDYMIMVGASYRHKNLHSAIKAYGKVRDQLNSKLVIIGKDSPYIKELKELTKSLNLEDSVKFLGYVKDEDLPTLYANSTCFVYPTLYEGFGLPILEAMACKTPVICSNNSSLPEVAGDAALYFNPESEEEIAKAMVEINKDQNLREELLKKSKENVKRFSWKYTAEAVYKLMK</sequence>